<dbReference type="EMBL" id="CM001884">
    <property type="protein sequence ID" value="EOY28990.1"/>
    <property type="molecule type" value="Genomic_DNA"/>
</dbReference>
<dbReference type="Pfam" id="PF01190">
    <property type="entry name" value="Pollen_Ole_e_1"/>
    <property type="match status" value="1"/>
</dbReference>
<evidence type="ECO:0000256" key="1">
    <source>
        <dbReference type="SAM" id="SignalP"/>
    </source>
</evidence>
<dbReference type="InParanoid" id="A0A061GGI3"/>
<dbReference type="PANTHER" id="PTHR47273:SF6">
    <property type="entry name" value="POLLEN OLE E 1 ALLERGEN AND EXTENSIN FAMILY PROTEIN"/>
    <property type="match status" value="1"/>
</dbReference>
<sequence>MVSYFCYCKTLGVVVMLLLIQSSMAESDEHPLLYESSSREEMMQMAGYGEEKLSTVLVTGTVLCEACLHAEPQLRAWPISGALVAVKCQTPCKRISGSAQAVTDEYGDFLIDLPSHLHGIPNLPKICAVKVLRIPKNSMCRPAFVKKHKGLRFSSVGNGIRTYTAGRIRFQHITSKPLKACIGRAKQ</sequence>
<dbReference type="PANTHER" id="PTHR47273">
    <property type="entry name" value="EXPRESSED PROTEIN"/>
    <property type="match status" value="1"/>
</dbReference>
<gene>
    <name evidence="2" type="ORF">TCM_030436</name>
</gene>
<evidence type="ECO:0000313" key="2">
    <source>
        <dbReference type="EMBL" id="EOY28990.1"/>
    </source>
</evidence>
<dbReference type="AlphaFoldDB" id="A0A061GGI3"/>
<protein>
    <submittedName>
        <fullName evidence="2">Pollen Ole e 1 allergen and extensin family protein, putative</fullName>
    </submittedName>
</protein>
<feature type="signal peptide" evidence="1">
    <location>
        <begin position="1"/>
        <end position="25"/>
    </location>
</feature>
<dbReference type="Proteomes" id="UP000026915">
    <property type="component" value="Chromosome 6"/>
</dbReference>
<keyword evidence="1" id="KW-0732">Signal</keyword>
<dbReference type="Gramene" id="EOY28990">
    <property type="protein sequence ID" value="EOY28990"/>
    <property type="gene ID" value="TCM_030436"/>
</dbReference>
<reference evidence="2 3" key="1">
    <citation type="journal article" date="2013" name="Genome Biol.">
        <title>The genome sequence of the most widely cultivated cacao type and its use to identify candidate genes regulating pod color.</title>
        <authorList>
            <person name="Motamayor J.C."/>
            <person name="Mockaitis K."/>
            <person name="Schmutz J."/>
            <person name="Haiminen N."/>
            <person name="Iii D.L."/>
            <person name="Cornejo O."/>
            <person name="Findley S.D."/>
            <person name="Zheng P."/>
            <person name="Utro F."/>
            <person name="Royaert S."/>
            <person name="Saski C."/>
            <person name="Jenkins J."/>
            <person name="Podicheti R."/>
            <person name="Zhao M."/>
            <person name="Scheffler B.E."/>
            <person name="Stack J.C."/>
            <person name="Feltus F.A."/>
            <person name="Mustiga G.M."/>
            <person name="Amores F."/>
            <person name="Phillips W."/>
            <person name="Marelli J.P."/>
            <person name="May G.D."/>
            <person name="Shapiro H."/>
            <person name="Ma J."/>
            <person name="Bustamante C.D."/>
            <person name="Schnell R.J."/>
            <person name="Main D."/>
            <person name="Gilbert D."/>
            <person name="Parida L."/>
            <person name="Kuhn D.N."/>
        </authorList>
    </citation>
    <scope>NUCLEOTIDE SEQUENCE [LARGE SCALE GENOMIC DNA]</scope>
    <source>
        <strain evidence="3">cv. Matina 1-6</strain>
    </source>
</reference>
<dbReference type="FunCoup" id="A0A061GGI3">
    <property type="interactions" value="677"/>
</dbReference>
<name>A0A061GGI3_THECC</name>
<organism evidence="2 3">
    <name type="scientific">Theobroma cacao</name>
    <name type="common">Cacao</name>
    <name type="synonym">Cocoa</name>
    <dbReference type="NCBI Taxonomy" id="3641"/>
    <lineage>
        <taxon>Eukaryota</taxon>
        <taxon>Viridiplantae</taxon>
        <taxon>Streptophyta</taxon>
        <taxon>Embryophyta</taxon>
        <taxon>Tracheophyta</taxon>
        <taxon>Spermatophyta</taxon>
        <taxon>Magnoliopsida</taxon>
        <taxon>eudicotyledons</taxon>
        <taxon>Gunneridae</taxon>
        <taxon>Pentapetalae</taxon>
        <taxon>rosids</taxon>
        <taxon>malvids</taxon>
        <taxon>Malvales</taxon>
        <taxon>Malvaceae</taxon>
        <taxon>Byttnerioideae</taxon>
        <taxon>Theobroma</taxon>
    </lineage>
</organism>
<keyword evidence="3" id="KW-1185">Reference proteome</keyword>
<dbReference type="eggNOG" id="ENOG502S4G1">
    <property type="taxonomic scope" value="Eukaryota"/>
</dbReference>
<accession>A0A061GGI3</accession>
<feature type="chain" id="PRO_5001599131" evidence="1">
    <location>
        <begin position="26"/>
        <end position="187"/>
    </location>
</feature>
<dbReference type="OMA" id="ACHQRRR"/>
<proteinExistence type="predicted"/>
<dbReference type="HOGENOM" id="CLU_078644_0_0_1"/>
<evidence type="ECO:0000313" key="3">
    <source>
        <dbReference type="Proteomes" id="UP000026915"/>
    </source>
</evidence>
<dbReference type="STRING" id="3641.A0A061GGI3"/>